<feature type="non-terminal residue" evidence="10">
    <location>
        <position position="1"/>
    </location>
</feature>
<comment type="subcellular location">
    <subcellularLocation>
        <location evidence="1">Mitochondrion outer membrane</location>
        <topology evidence="1">Multi-pass membrane protein</topology>
    </subcellularLocation>
</comment>
<keyword evidence="3" id="KW-0813">Transport</keyword>
<keyword evidence="6" id="KW-1000">Mitochondrion outer membrane</keyword>
<evidence type="ECO:0000256" key="9">
    <source>
        <dbReference type="ARBA" id="ARBA00023136"/>
    </source>
</evidence>
<name>A0ABQ9JZ39_9CUCU</name>
<keyword evidence="7" id="KW-0653">Protein transport</keyword>
<evidence type="ECO:0000256" key="2">
    <source>
        <dbReference type="ARBA" id="ARBA00010510"/>
    </source>
</evidence>
<proteinExistence type="inferred from homology"/>
<keyword evidence="8" id="KW-0496">Mitochondrion</keyword>
<organism evidence="10 11">
    <name type="scientific">Molorchus minor</name>
    <dbReference type="NCBI Taxonomy" id="1323400"/>
    <lineage>
        <taxon>Eukaryota</taxon>
        <taxon>Metazoa</taxon>
        <taxon>Ecdysozoa</taxon>
        <taxon>Arthropoda</taxon>
        <taxon>Hexapoda</taxon>
        <taxon>Insecta</taxon>
        <taxon>Pterygota</taxon>
        <taxon>Neoptera</taxon>
        <taxon>Endopterygota</taxon>
        <taxon>Coleoptera</taxon>
        <taxon>Polyphaga</taxon>
        <taxon>Cucujiformia</taxon>
        <taxon>Chrysomeloidea</taxon>
        <taxon>Cerambycidae</taxon>
        <taxon>Lamiinae</taxon>
        <taxon>Monochamini</taxon>
        <taxon>Molorchus</taxon>
    </lineage>
</organism>
<keyword evidence="9" id="KW-0472">Membrane</keyword>
<evidence type="ECO:0000256" key="4">
    <source>
        <dbReference type="ARBA" id="ARBA00022452"/>
    </source>
</evidence>
<dbReference type="PANTHER" id="PTHR10802">
    <property type="entry name" value="MITOCHONDRIAL IMPORT RECEPTOR SUBUNIT TOM40"/>
    <property type="match status" value="1"/>
</dbReference>
<evidence type="ECO:0000313" key="10">
    <source>
        <dbReference type="EMBL" id="KAJ8983265.1"/>
    </source>
</evidence>
<evidence type="ECO:0000256" key="6">
    <source>
        <dbReference type="ARBA" id="ARBA00022787"/>
    </source>
</evidence>
<evidence type="ECO:0008006" key="12">
    <source>
        <dbReference type="Google" id="ProtNLM"/>
    </source>
</evidence>
<evidence type="ECO:0000256" key="5">
    <source>
        <dbReference type="ARBA" id="ARBA00022692"/>
    </source>
</evidence>
<dbReference type="InterPro" id="IPR027246">
    <property type="entry name" value="Porin_Euk/Tom40"/>
</dbReference>
<evidence type="ECO:0000256" key="8">
    <source>
        <dbReference type="ARBA" id="ARBA00023128"/>
    </source>
</evidence>
<keyword evidence="4" id="KW-1134">Transmembrane beta strand</keyword>
<evidence type="ECO:0000256" key="7">
    <source>
        <dbReference type="ARBA" id="ARBA00022927"/>
    </source>
</evidence>
<accession>A0ABQ9JZ39</accession>
<evidence type="ECO:0000256" key="3">
    <source>
        <dbReference type="ARBA" id="ARBA00022448"/>
    </source>
</evidence>
<sequence>VFPTCFEGARVMLTRGLSNHFQISHTMNMSSVTPSGYRFGATYVGTKQISPSEAYPILLGDIDPSGNLNATIIHQLHPNIQAKFGAQVQNSKFQVGQLTMNYKGRDYTASCKVANPDIISGSGVVALHYLQAVTTRLALGSELAYQKGPGIPGGEIALLTQQQSHVDSNWSVGAVLEKKLSPLPFTLALSGLMNHNKNQFRLGVGILIG</sequence>
<comment type="caution">
    <text evidence="10">The sequence shown here is derived from an EMBL/GenBank/DDBJ whole genome shotgun (WGS) entry which is preliminary data.</text>
</comment>
<dbReference type="Proteomes" id="UP001162164">
    <property type="component" value="Unassembled WGS sequence"/>
</dbReference>
<gene>
    <name evidence="10" type="ORF">NQ317_007165</name>
</gene>
<keyword evidence="5" id="KW-0812">Transmembrane</keyword>
<evidence type="ECO:0000256" key="1">
    <source>
        <dbReference type="ARBA" id="ARBA00004374"/>
    </source>
</evidence>
<dbReference type="CDD" id="cd07305">
    <property type="entry name" value="Porin3_Tom40"/>
    <property type="match status" value="1"/>
</dbReference>
<evidence type="ECO:0000313" key="11">
    <source>
        <dbReference type="Proteomes" id="UP001162164"/>
    </source>
</evidence>
<dbReference type="Gene3D" id="2.40.160.10">
    <property type="entry name" value="Porin"/>
    <property type="match status" value="1"/>
</dbReference>
<protein>
    <recommendedName>
        <fullName evidence="12">Mitochondrial import receptor subunit TOM40-like protein</fullName>
    </recommendedName>
</protein>
<keyword evidence="11" id="KW-1185">Reference proteome</keyword>
<dbReference type="InterPro" id="IPR023614">
    <property type="entry name" value="Porin_dom_sf"/>
</dbReference>
<reference evidence="10" key="1">
    <citation type="journal article" date="2023" name="Insect Mol. Biol.">
        <title>Genome sequencing provides insights into the evolution of gene families encoding plant cell wall-degrading enzymes in longhorned beetles.</title>
        <authorList>
            <person name="Shin N.R."/>
            <person name="Okamura Y."/>
            <person name="Kirsch R."/>
            <person name="Pauchet Y."/>
        </authorList>
    </citation>
    <scope>NUCLEOTIDE SEQUENCE</scope>
    <source>
        <strain evidence="10">MMC_N1</strain>
    </source>
</reference>
<dbReference type="EMBL" id="JAPWTJ010000083">
    <property type="protein sequence ID" value="KAJ8983265.1"/>
    <property type="molecule type" value="Genomic_DNA"/>
</dbReference>
<comment type="similarity">
    <text evidence="2">Belongs to the Tom40 family.</text>
</comment>
<dbReference type="InterPro" id="IPR037930">
    <property type="entry name" value="Tom40"/>
</dbReference>
<dbReference type="Pfam" id="PF01459">
    <property type="entry name" value="Porin_3"/>
    <property type="match status" value="2"/>
</dbReference>